<comment type="caution">
    <text evidence="3">The sequence shown here is derived from an EMBL/GenBank/DDBJ whole genome shotgun (WGS) entry which is preliminary data.</text>
</comment>
<dbReference type="SUPFAM" id="SSF140423">
    <property type="entry name" value="MW0975(SA0943)-like"/>
    <property type="match status" value="1"/>
</dbReference>
<reference evidence="3" key="2">
    <citation type="submission" date="2022-01" db="EMBL/GenBank/DDBJ databases">
        <authorList>
            <person name="Yamashiro T."/>
            <person name="Shiraishi A."/>
            <person name="Satake H."/>
            <person name="Nakayama K."/>
        </authorList>
    </citation>
    <scope>NUCLEOTIDE SEQUENCE</scope>
</reference>
<feature type="region of interest" description="Disordered" evidence="2">
    <location>
        <begin position="528"/>
        <end position="550"/>
    </location>
</feature>
<sequence>MDWGEVNPTHTYYNGSCTSKDTEDPSWSISFKTRRTQKTSSALEALWKTLFVLYLYLIGTLLQDKLRKTEATAAAKAKGDDNIDSGKVASKKRASDVGTSHKKRKTHVGTPLVDAGSDKVSSPIPLNQSLPVALVNKENVFETPSAAHLAALRNQTDEQGPPLDLVKGNEESTVGGEKGNGDDDANVIIEGHGDTADNLSGLHTQPMSRVESVKKPMRDKAPLDAEASKLLFMRAFALHPFWHFGILPFTLWGLTDSSRMVGSQECRDMMSNLFTSANYEFFNDGVPDGSVIKAILDAFMSIGVRFEAPTEEHADLVYAHESCKDVKACYKECKKELAKIQSAYDENVSAYDQLSKNYDGALTQEKSLQDRLEELEEEKKETEQLSIEQTERIKQLKEALKQSEDDAHQLRLDMERYAVEYGNGEMVRCWIINEYLPTLVRRLHQNVEYKRSIGEVFSLVVGKSFIDGLSVGRKDKDVQAILRATPGVDPTSSDTFMEKYNKLFDKRYPYVDKVAHAYLLDPTGLQNVMPDGTGPTPGQGPRNTPTASYA</sequence>
<dbReference type="EMBL" id="BQNB010017627">
    <property type="protein sequence ID" value="GJT65385.1"/>
    <property type="molecule type" value="Genomic_DNA"/>
</dbReference>
<feature type="compositionally biased region" description="Low complexity" evidence="2">
    <location>
        <begin position="532"/>
        <end position="550"/>
    </location>
</feature>
<gene>
    <name evidence="3" type="ORF">Tco_1016865</name>
</gene>
<dbReference type="Proteomes" id="UP001151760">
    <property type="component" value="Unassembled WGS sequence"/>
</dbReference>
<name>A0ABQ5FR24_9ASTR</name>
<protein>
    <submittedName>
        <fullName evidence="3">V-type proton ATPase subunit B2</fullName>
    </submittedName>
</protein>
<dbReference type="InterPro" id="IPR036785">
    <property type="entry name" value="YkyA-like_sf"/>
</dbReference>
<feature type="coiled-coil region" evidence="1">
    <location>
        <begin position="358"/>
        <end position="420"/>
    </location>
</feature>
<evidence type="ECO:0000313" key="3">
    <source>
        <dbReference type="EMBL" id="GJT65385.1"/>
    </source>
</evidence>
<keyword evidence="1" id="KW-0175">Coiled coil</keyword>
<organism evidence="3 4">
    <name type="scientific">Tanacetum coccineum</name>
    <dbReference type="NCBI Taxonomy" id="301880"/>
    <lineage>
        <taxon>Eukaryota</taxon>
        <taxon>Viridiplantae</taxon>
        <taxon>Streptophyta</taxon>
        <taxon>Embryophyta</taxon>
        <taxon>Tracheophyta</taxon>
        <taxon>Spermatophyta</taxon>
        <taxon>Magnoliopsida</taxon>
        <taxon>eudicotyledons</taxon>
        <taxon>Gunneridae</taxon>
        <taxon>Pentapetalae</taxon>
        <taxon>asterids</taxon>
        <taxon>campanulids</taxon>
        <taxon>Asterales</taxon>
        <taxon>Asteraceae</taxon>
        <taxon>Asteroideae</taxon>
        <taxon>Anthemideae</taxon>
        <taxon>Anthemidinae</taxon>
        <taxon>Tanacetum</taxon>
    </lineage>
</organism>
<keyword evidence="4" id="KW-1185">Reference proteome</keyword>
<reference evidence="3" key="1">
    <citation type="journal article" date="2022" name="Int. J. Mol. Sci.">
        <title>Draft Genome of Tanacetum Coccineum: Genomic Comparison of Closely Related Tanacetum-Family Plants.</title>
        <authorList>
            <person name="Yamashiro T."/>
            <person name="Shiraishi A."/>
            <person name="Nakayama K."/>
            <person name="Satake H."/>
        </authorList>
    </citation>
    <scope>NUCLEOTIDE SEQUENCE</scope>
</reference>
<evidence type="ECO:0000256" key="1">
    <source>
        <dbReference type="SAM" id="Coils"/>
    </source>
</evidence>
<feature type="region of interest" description="Disordered" evidence="2">
    <location>
        <begin position="74"/>
        <end position="120"/>
    </location>
</feature>
<evidence type="ECO:0000256" key="2">
    <source>
        <dbReference type="SAM" id="MobiDB-lite"/>
    </source>
</evidence>
<evidence type="ECO:0000313" key="4">
    <source>
        <dbReference type="Proteomes" id="UP001151760"/>
    </source>
</evidence>
<accession>A0ABQ5FR24</accession>
<proteinExistence type="predicted"/>
<feature type="region of interest" description="Disordered" evidence="2">
    <location>
        <begin position="157"/>
        <end position="182"/>
    </location>
</feature>